<keyword evidence="1" id="KW-0732">Signal</keyword>
<dbReference type="OrthoDB" id="6332063at2759"/>
<accession>A0A6J0BJY1</accession>
<evidence type="ECO:0000256" key="1">
    <source>
        <dbReference type="SAM" id="SignalP"/>
    </source>
</evidence>
<organism evidence="3">
    <name type="scientific">Neodiprion lecontei</name>
    <name type="common">Redheaded pine sawfly</name>
    <dbReference type="NCBI Taxonomy" id="441921"/>
    <lineage>
        <taxon>Eukaryota</taxon>
        <taxon>Metazoa</taxon>
        <taxon>Ecdysozoa</taxon>
        <taxon>Arthropoda</taxon>
        <taxon>Hexapoda</taxon>
        <taxon>Insecta</taxon>
        <taxon>Pterygota</taxon>
        <taxon>Neoptera</taxon>
        <taxon>Endopterygota</taxon>
        <taxon>Hymenoptera</taxon>
        <taxon>Tenthredinoidea</taxon>
        <taxon>Diprionidae</taxon>
        <taxon>Diprioninae</taxon>
        <taxon>Neodiprion</taxon>
    </lineage>
</organism>
<protein>
    <submittedName>
        <fullName evidence="3">Uncharacterized protein LOC107220159</fullName>
    </submittedName>
</protein>
<sequence length="97" mass="10702">MRFVCIFLFTVTALVDLPGKSAGETCPMENCMSANRCDTLWKGAECPNKQEVCCSVVKRHQETSCRHYGGECLNNCNQILKRPGPCPGNKVCCVLVD</sequence>
<evidence type="ECO:0000313" key="2">
    <source>
        <dbReference type="Proteomes" id="UP000829291"/>
    </source>
</evidence>
<dbReference type="RefSeq" id="XP_015514113.1">
    <property type="nucleotide sequence ID" value="XM_015658627.2"/>
</dbReference>
<keyword evidence="2" id="KW-1185">Reference proteome</keyword>
<proteinExistence type="predicted"/>
<feature type="chain" id="PRO_5026702310" evidence="1">
    <location>
        <begin position="24"/>
        <end position="97"/>
    </location>
</feature>
<feature type="signal peptide" evidence="1">
    <location>
        <begin position="1"/>
        <end position="23"/>
    </location>
</feature>
<name>A0A6J0BJY1_NEOLC</name>
<dbReference type="Proteomes" id="UP000829291">
    <property type="component" value="Chromosome 2"/>
</dbReference>
<dbReference type="AlphaFoldDB" id="A0A6J0BJY1"/>
<gene>
    <name evidence="3" type="primary">LOC107220159</name>
</gene>
<evidence type="ECO:0000313" key="3">
    <source>
        <dbReference type="RefSeq" id="XP_015514113.1"/>
    </source>
</evidence>
<dbReference type="InParanoid" id="A0A6J0BJY1"/>
<dbReference type="GeneID" id="107220159"/>
<dbReference type="KEGG" id="nlo:107220159"/>
<reference evidence="3" key="1">
    <citation type="submission" date="2025-08" db="UniProtKB">
        <authorList>
            <consortium name="RefSeq"/>
        </authorList>
    </citation>
    <scope>IDENTIFICATION</scope>
    <source>
        <tissue evidence="3">Thorax and Abdomen</tissue>
    </source>
</reference>